<feature type="compositionally biased region" description="Low complexity" evidence="5">
    <location>
        <begin position="354"/>
        <end position="363"/>
    </location>
</feature>
<feature type="compositionally biased region" description="Basic and acidic residues" evidence="5">
    <location>
        <begin position="276"/>
        <end position="292"/>
    </location>
</feature>
<dbReference type="InterPro" id="IPR014001">
    <property type="entry name" value="Helicase_ATP-bd"/>
</dbReference>
<evidence type="ECO:0000259" key="7">
    <source>
        <dbReference type="PROSITE" id="PS51194"/>
    </source>
</evidence>
<protein>
    <submittedName>
        <fullName evidence="8">ATP-dependent RNA helicase HelY</fullName>
    </submittedName>
</protein>
<feature type="region of interest" description="Disordered" evidence="5">
    <location>
        <begin position="760"/>
        <end position="780"/>
    </location>
</feature>
<dbReference type="AlphaFoldDB" id="A0A3D9LAH1"/>
<dbReference type="InterPro" id="IPR048392">
    <property type="entry name" value="MTR4-like_stalk"/>
</dbReference>
<evidence type="ECO:0000313" key="9">
    <source>
        <dbReference type="Proteomes" id="UP000256727"/>
    </source>
</evidence>
<evidence type="ECO:0000259" key="6">
    <source>
        <dbReference type="PROSITE" id="PS51192"/>
    </source>
</evidence>
<dbReference type="InterPro" id="IPR012961">
    <property type="entry name" value="Ski2/MTR4_C"/>
</dbReference>
<reference evidence="8 9" key="1">
    <citation type="submission" date="2018-07" db="EMBL/GenBank/DDBJ databases">
        <title>Sequencing the genomes of 1000 actinobacteria strains.</title>
        <authorList>
            <person name="Klenk H.-P."/>
        </authorList>
    </citation>
    <scope>NUCLEOTIDE SEQUENCE [LARGE SCALE GENOMIC DNA]</scope>
    <source>
        <strain evidence="8 9">DSM 14442</strain>
    </source>
</reference>
<feature type="region of interest" description="Disordered" evidence="5">
    <location>
        <begin position="246"/>
        <end position="382"/>
    </location>
</feature>
<comment type="caution">
    <text evidence="8">The sequence shown here is derived from an EMBL/GenBank/DDBJ whole genome shotgun (WGS) entry which is preliminary data.</text>
</comment>
<evidence type="ECO:0000256" key="5">
    <source>
        <dbReference type="SAM" id="MobiDB-lite"/>
    </source>
</evidence>
<dbReference type="InterPro" id="IPR058621">
    <property type="entry name" value="SH3_HelY"/>
</dbReference>
<dbReference type="SMART" id="SM01142">
    <property type="entry name" value="DSHCT"/>
    <property type="match status" value="1"/>
</dbReference>
<keyword evidence="3 8" id="KW-0347">Helicase</keyword>
<dbReference type="GO" id="GO:0055087">
    <property type="term" value="C:Ski complex"/>
    <property type="evidence" value="ECO:0007669"/>
    <property type="project" value="TreeGrafter"/>
</dbReference>
<name>A0A3D9LAH1_9MICC</name>
<evidence type="ECO:0000256" key="2">
    <source>
        <dbReference type="ARBA" id="ARBA00022801"/>
    </source>
</evidence>
<evidence type="ECO:0000313" key="8">
    <source>
        <dbReference type="EMBL" id="REE03112.1"/>
    </source>
</evidence>
<dbReference type="PROSITE" id="PS51194">
    <property type="entry name" value="HELICASE_CTER"/>
    <property type="match status" value="1"/>
</dbReference>
<gene>
    <name evidence="8" type="ORF">C8E99_0913</name>
</gene>
<dbReference type="Gene3D" id="3.40.50.300">
    <property type="entry name" value="P-loop containing nucleotide triphosphate hydrolases"/>
    <property type="match status" value="2"/>
</dbReference>
<dbReference type="InterPro" id="IPR027417">
    <property type="entry name" value="P-loop_NTPase"/>
</dbReference>
<dbReference type="InterPro" id="IPR011545">
    <property type="entry name" value="DEAD/DEAH_box_helicase_dom"/>
</dbReference>
<keyword evidence="4" id="KW-0067">ATP-binding</keyword>
<dbReference type="CDD" id="cd18795">
    <property type="entry name" value="SF2_C_Ski2"/>
    <property type="match status" value="1"/>
</dbReference>
<dbReference type="InterPro" id="IPR001650">
    <property type="entry name" value="Helicase_C-like"/>
</dbReference>
<feature type="domain" description="Helicase ATP-binding" evidence="6">
    <location>
        <begin position="51"/>
        <end position="209"/>
    </location>
</feature>
<dbReference type="EMBL" id="QREH01000001">
    <property type="protein sequence ID" value="REE03112.1"/>
    <property type="molecule type" value="Genomic_DNA"/>
</dbReference>
<dbReference type="InterPro" id="IPR050699">
    <property type="entry name" value="RNA-DNA_Helicase"/>
</dbReference>
<dbReference type="Pfam" id="PF08148">
    <property type="entry name" value="DSHCT"/>
    <property type="match status" value="1"/>
</dbReference>
<organism evidence="8 9">
    <name type="scientific">Citricoccus muralis</name>
    <dbReference type="NCBI Taxonomy" id="169134"/>
    <lineage>
        <taxon>Bacteria</taxon>
        <taxon>Bacillati</taxon>
        <taxon>Actinomycetota</taxon>
        <taxon>Actinomycetes</taxon>
        <taxon>Micrococcales</taxon>
        <taxon>Micrococcaceae</taxon>
        <taxon>Citricoccus</taxon>
    </lineage>
</organism>
<dbReference type="GO" id="GO:0070478">
    <property type="term" value="P:nuclear-transcribed mRNA catabolic process, 3'-5' exonucleolytic nonsense-mediated decay"/>
    <property type="evidence" value="ECO:0007669"/>
    <property type="project" value="TreeGrafter"/>
</dbReference>
<dbReference type="RefSeq" id="WP_115931287.1">
    <property type="nucleotide sequence ID" value="NZ_QREH01000001.1"/>
</dbReference>
<proteinExistence type="predicted"/>
<evidence type="ECO:0000256" key="3">
    <source>
        <dbReference type="ARBA" id="ARBA00022806"/>
    </source>
</evidence>
<feature type="compositionally biased region" description="Gly residues" evidence="5">
    <location>
        <begin position="300"/>
        <end position="327"/>
    </location>
</feature>
<keyword evidence="2" id="KW-0378">Hydrolase</keyword>
<keyword evidence="1" id="KW-0547">Nucleotide-binding</keyword>
<keyword evidence="9" id="KW-1185">Reference proteome</keyword>
<dbReference type="Pfam" id="PF00270">
    <property type="entry name" value="DEAD"/>
    <property type="match status" value="1"/>
</dbReference>
<dbReference type="PANTHER" id="PTHR12131">
    <property type="entry name" value="ATP-DEPENDENT RNA AND DNA HELICASE"/>
    <property type="match status" value="1"/>
</dbReference>
<dbReference type="SMART" id="SM00490">
    <property type="entry name" value="HELICc"/>
    <property type="match status" value="1"/>
</dbReference>
<dbReference type="Gene3D" id="1.10.3380.30">
    <property type="match status" value="1"/>
</dbReference>
<evidence type="ECO:0000256" key="4">
    <source>
        <dbReference type="ARBA" id="ARBA00022840"/>
    </source>
</evidence>
<feature type="domain" description="Helicase C-terminal" evidence="7">
    <location>
        <begin position="385"/>
        <end position="586"/>
    </location>
</feature>
<evidence type="ECO:0000256" key="1">
    <source>
        <dbReference type="ARBA" id="ARBA00022741"/>
    </source>
</evidence>
<sequence>MAPSADNTTGRPSPAERYAAAKRRAADARTELGRFTTTLGFELDPFQAEACRELEAGNGVLVAAPTGAGKTVVGEFAIHLALTHGQKAFYTTPIKALSNQKFQELVATYGADRVGLLTGDTAINSEAEVVVMTTEVLRNMLYADSDTLTNLAYVVMDEVHYLADRFRGAVWEEVIIHLPEHVQLVSLSATVSNAEEFGAWLDTVRGSTSVVVSEHRPVPLWQYVMAGNQLYDLFATEVAFDEVAPVSDDPASDAQPAPEPKDTSGGRLVLNPELARLAEDQRRREERSDWGRPGRSTYRGGRGGPRGRGGGKTGGGRSGGRDGGGSGRQPRDRRRSGPAPYGRDERTATTRYDAGAAGPSQGSSSGGRQGEPQRHPGQLRISRPGMVRVLEREGLLPCITFIFSRAGCDGAVEQCLAVGLDLTTPGEKQRIQAMVDEAGQSLPAEDLDVLGFWGWRDGLSRGFAAHHAGMLPPFKEVVEKLFGLGLVKVVFATETLALGVNMPARTVVLEKLEKYNGEAHVNITAGEYTQLTGRAGRRGIDVEGHGVVLWRPGLDPAAVAGLASRRTYPLNSSFRPTYNMSVNLIAQFGLERSRTILESSFAQFQADRSVVGLAREVRTREQSLAGYEQSMTCHLGDYTEYARLRKELSEAEKDSSKGRNRARQRAVKDSLANLLPGDIIEVPGPRRLGTAVVVFPAGNPANPRVGIITQEAQLRRIGTDDVTEPVDPVGGARLPQNIQVKTPTQRKDIAAAMRTALREHRPAPGQRTAAGFRFQDDGSTGRVEDLRRQLERHPCHGCKDREDHARWAERWWKLRREIDQLAARIQGRTNTIAKAFDRLVGLLTTYGYVAVGDGTRTVPGAVAGTEDSPGVTAAGQTLRRIYGERDLLTSLVLEDGLADGLDPEELAGLAALLVFQAKGAENVGIPQMPTPALQHVLEGTAEHWYELQLAERGAQLEPTAEPDPGLVWPIHRWARGRNLRDTLKGTDLAAGDFVRWARQVIDLLDQLAKVPGRPGLSGQCRRATDLVRRGVVAYSGVDSLEG</sequence>
<dbReference type="GO" id="GO:0016787">
    <property type="term" value="F:hydrolase activity"/>
    <property type="evidence" value="ECO:0007669"/>
    <property type="project" value="UniProtKB-KW"/>
</dbReference>
<dbReference type="SMART" id="SM00487">
    <property type="entry name" value="DEXDc"/>
    <property type="match status" value="1"/>
</dbReference>
<dbReference type="GO" id="GO:0004386">
    <property type="term" value="F:helicase activity"/>
    <property type="evidence" value="ECO:0007669"/>
    <property type="project" value="UniProtKB-KW"/>
</dbReference>
<dbReference type="GO" id="GO:0003676">
    <property type="term" value="F:nucleic acid binding"/>
    <property type="evidence" value="ECO:0007669"/>
    <property type="project" value="InterPro"/>
</dbReference>
<dbReference type="GO" id="GO:0005524">
    <property type="term" value="F:ATP binding"/>
    <property type="evidence" value="ECO:0007669"/>
    <property type="project" value="UniProtKB-KW"/>
</dbReference>
<dbReference type="Pfam" id="PF26090">
    <property type="entry name" value="SH3_HelY"/>
    <property type="match status" value="1"/>
</dbReference>
<dbReference type="OrthoDB" id="3229913at2"/>
<dbReference type="Proteomes" id="UP000256727">
    <property type="component" value="Unassembled WGS sequence"/>
</dbReference>
<dbReference type="PANTHER" id="PTHR12131:SF1">
    <property type="entry name" value="ATP-DEPENDENT RNA HELICASE SUPV3L1, MITOCHONDRIAL-RELATED"/>
    <property type="match status" value="1"/>
</dbReference>
<dbReference type="SUPFAM" id="SSF52540">
    <property type="entry name" value="P-loop containing nucleoside triphosphate hydrolases"/>
    <property type="match status" value="1"/>
</dbReference>
<dbReference type="PROSITE" id="PS51192">
    <property type="entry name" value="HELICASE_ATP_BIND_1"/>
    <property type="match status" value="1"/>
</dbReference>
<dbReference type="Pfam" id="PF21408">
    <property type="entry name" value="MTR4-like_stalk"/>
    <property type="match status" value="1"/>
</dbReference>
<dbReference type="FunFam" id="3.40.50.300:FF:000190">
    <property type="entry name" value="ATP-dependent RNA helicase"/>
    <property type="match status" value="1"/>
</dbReference>
<accession>A0A3D9LAH1</accession>